<sequence length="99" mass="10715">MSTAPWSRVSCEVLIFLSQHPKDLGIGGPLAVSEQWVHKLRPPSHLTAFVLRPSACKLCLRIHLHLATIDAPGSPSCDAMGLRNCCDVPEILCIDSALT</sequence>
<dbReference type="Proteomes" id="UP001459277">
    <property type="component" value="Unassembled WGS sequence"/>
</dbReference>
<comment type="caution">
    <text evidence="1">The sequence shown here is derived from an EMBL/GenBank/DDBJ whole genome shotgun (WGS) entry which is preliminary data.</text>
</comment>
<keyword evidence="2" id="KW-1185">Reference proteome</keyword>
<protein>
    <submittedName>
        <fullName evidence="1">Uncharacterized protein</fullName>
    </submittedName>
</protein>
<dbReference type="EMBL" id="JAZDWU010000002">
    <property type="protein sequence ID" value="KAL0011687.1"/>
    <property type="molecule type" value="Genomic_DNA"/>
</dbReference>
<evidence type="ECO:0000313" key="2">
    <source>
        <dbReference type="Proteomes" id="UP001459277"/>
    </source>
</evidence>
<proteinExistence type="predicted"/>
<accession>A0AAW2DPH2</accession>
<organism evidence="1 2">
    <name type="scientific">Lithocarpus litseifolius</name>
    <dbReference type="NCBI Taxonomy" id="425828"/>
    <lineage>
        <taxon>Eukaryota</taxon>
        <taxon>Viridiplantae</taxon>
        <taxon>Streptophyta</taxon>
        <taxon>Embryophyta</taxon>
        <taxon>Tracheophyta</taxon>
        <taxon>Spermatophyta</taxon>
        <taxon>Magnoliopsida</taxon>
        <taxon>eudicotyledons</taxon>
        <taxon>Gunneridae</taxon>
        <taxon>Pentapetalae</taxon>
        <taxon>rosids</taxon>
        <taxon>fabids</taxon>
        <taxon>Fagales</taxon>
        <taxon>Fagaceae</taxon>
        <taxon>Lithocarpus</taxon>
    </lineage>
</organism>
<name>A0AAW2DPH2_9ROSI</name>
<dbReference type="AlphaFoldDB" id="A0AAW2DPH2"/>
<evidence type="ECO:0000313" key="1">
    <source>
        <dbReference type="EMBL" id="KAL0011687.1"/>
    </source>
</evidence>
<gene>
    <name evidence="1" type="ORF">SO802_006795</name>
</gene>
<reference evidence="1 2" key="1">
    <citation type="submission" date="2024-01" db="EMBL/GenBank/DDBJ databases">
        <title>A telomere-to-telomere, gap-free genome of sweet tea (Lithocarpus litseifolius).</title>
        <authorList>
            <person name="Zhou J."/>
        </authorList>
    </citation>
    <scope>NUCLEOTIDE SEQUENCE [LARGE SCALE GENOMIC DNA]</scope>
    <source>
        <strain evidence="1">Zhou-2022a</strain>
        <tissue evidence="1">Leaf</tissue>
    </source>
</reference>